<dbReference type="EMBL" id="JBHSDS010000007">
    <property type="protein sequence ID" value="MFC4358959.1"/>
    <property type="molecule type" value="Genomic_DNA"/>
</dbReference>
<name>A0ABD5PDJ9_9EURY</name>
<dbReference type="AlphaFoldDB" id="A0ABD5PDJ9"/>
<evidence type="ECO:0000313" key="2">
    <source>
        <dbReference type="Proteomes" id="UP001595921"/>
    </source>
</evidence>
<organism evidence="1 2">
    <name type="scientific">Halobium salinum</name>
    <dbReference type="NCBI Taxonomy" id="1364940"/>
    <lineage>
        <taxon>Archaea</taxon>
        <taxon>Methanobacteriati</taxon>
        <taxon>Methanobacteriota</taxon>
        <taxon>Stenosarchaea group</taxon>
        <taxon>Halobacteria</taxon>
        <taxon>Halobacteriales</taxon>
        <taxon>Haloferacaceae</taxon>
        <taxon>Halobium</taxon>
    </lineage>
</organism>
<sequence>MVRRRRLLAGAPAALALGFGSGCLGVINGDGLSFEASGARTEPTGGYEFANSRPSTLERQVAGRTVTVTNHVATYEKTLEVPGVGESKLGAFALVASPDVEVAGESLNPIGTFDNARLVEEFAANYGGIESPKPAGSTTVRMLGSDVEVSKYTATTTYEGVEVDVAVHVGKVRHEGDYVVALGVYPTRFDEAETVHAMVESVSHPA</sequence>
<keyword evidence="2" id="KW-1185">Reference proteome</keyword>
<evidence type="ECO:0000313" key="1">
    <source>
        <dbReference type="EMBL" id="MFC4358959.1"/>
    </source>
</evidence>
<dbReference type="PROSITE" id="PS51257">
    <property type="entry name" value="PROKAR_LIPOPROTEIN"/>
    <property type="match status" value="1"/>
</dbReference>
<accession>A0ABD5PDJ9</accession>
<dbReference type="Proteomes" id="UP001595921">
    <property type="component" value="Unassembled WGS sequence"/>
</dbReference>
<reference evidence="1 2" key="1">
    <citation type="journal article" date="2019" name="Int. J. Syst. Evol. Microbiol.">
        <title>The Global Catalogue of Microorganisms (GCM) 10K type strain sequencing project: providing services to taxonomists for standard genome sequencing and annotation.</title>
        <authorList>
            <consortium name="The Broad Institute Genomics Platform"/>
            <consortium name="The Broad Institute Genome Sequencing Center for Infectious Disease"/>
            <person name="Wu L."/>
            <person name="Ma J."/>
        </authorList>
    </citation>
    <scope>NUCLEOTIDE SEQUENCE [LARGE SCALE GENOMIC DNA]</scope>
    <source>
        <strain evidence="1 2">CGMCC 1.12553</strain>
    </source>
</reference>
<comment type="caution">
    <text evidence="1">The sequence shown here is derived from an EMBL/GenBank/DDBJ whole genome shotgun (WGS) entry which is preliminary data.</text>
</comment>
<gene>
    <name evidence="1" type="ORF">ACFO0N_13495</name>
</gene>
<protein>
    <submittedName>
        <fullName evidence="1">DUF6517 family protein</fullName>
    </submittedName>
</protein>
<proteinExistence type="predicted"/>
<dbReference type="RefSeq" id="WP_267619925.1">
    <property type="nucleotide sequence ID" value="NZ_JAODIW010000004.1"/>
</dbReference>
<dbReference type="InterPro" id="IPR045396">
    <property type="entry name" value="DUF6517"/>
</dbReference>
<dbReference type="Pfam" id="PF20127">
    <property type="entry name" value="DUF6517"/>
    <property type="match status" value="1"/>
</dbReference>